<keyword evidence="3" id="KW-0233">DNA recombination</keyword>
<dbReference type="GO" id="GO:0003677">
    <property type="term" value="F:DNA binding"/>
    <property type="evidence" value="ECO:0007669"/>
    <property type="project" value="UniProtKB-UniRule"/>
</dbReference>
<dbReference type="InterPro" id="IPR013762">
    <property type="entry name" value="Integrase-like_cat_sf"/>
</dbReference>
<gene>
    <name evidence="7" type="ORF">H4C15_01570</name>
</gene>
<dbReference type="RefSeq" id="WP_070086140.1">
    <property type="nucleotide sequence ID" value="NZ_BLJG01000068.1"/>
</dbReference>
<dbReference type="AlphaFoldDB" id="A0A7W2LSG1"/>
<evidence type="ECO:0000259" key="5">
    <source>
        <dbReference type="PROSITE" id="PS51898"/>
    </source>
</evidence>
<dbReference type="PANTHER" id="PTHR30349">
    <property type="entry name" value="PHAGE INTEGRASE-RELATED"/>
    <property type="match status" value="1"/>
</dbReference>
<protein>
    <submittedName>
        <fullName evidence="7">Site-specific integrase</fullName>
    </submittedName>
</protein>
<name>A0A7W2LSG1_9PSED</name>
<dbReference type="Proteomes" id="UP000577346">
    <property type="component" value="Unassembled WGS sequence"/>
</dbReference>
<proteinExistence type="predicted"/>
<evidence type="ECO:0000313" key="8">
    <source>
        <dbReference type="Proteomes" id="UP000577346"/>
    </source>
</evidence>
<dbReference type="InterPro" id="IPR011010">
    <property type="entry name" value="DNA_brk_join_enz"/>
</dbReference>
<dbReference type="InterPro" id="IPR010998">
    <property type="entry name" value="Integrase_recombinase_N"/>
</dbReference>
<feature type="domain" description="Core-binding (CB)" evidence="6">
    <location>
        <begin position="59"/>
        <end position="139"/>
    </location>
</feature>
<evidence type="ECO:0000256" key="3">
    <source>
        <dbReference type="ARBA" id="ARBA00023172"/>
    </source>
</evidence>
<evidence type="ECO:0000256" key="4">
    <source>
        <dbReference type="PROSITE-ProRule" id="PRU01248"/>
    </source>
</evidence>
<dbReference type="SUPFAM" id="SSF56349">
    <property type="entry name" value="DNA breaking-rejoining enzymes"/>
    <property type="match status" value="1"/>
</dbReference>
<feature type="domain" description="Tyr recombinase" evidence="5">
    <location>
        <begin position="161"/>
        <end position="325"/>
    </location>
</feature>
<dbReference type="Gene3D" id="1.10.150.130">
    <property type="match status" value="1"/>
</dbReference>
<dbReference type="PANTHER" id="PTHR30349:SF94">
    <property type="entry name" value="INTEGRASE_RECOMBINASE HI_1414-RELATED"/>
    <property type="match status" value="1"/>
</dbReference>
<dbReference type="InterPro" id="IPR050090">
    <property type="entry name" value="Tyrosine_recombinase_XerCD"/>
</dbReference>
<dbReference type="EMBL" id="JACGDA010000002">
    <property type="protein sequence ID" value="MBA6146205.1"/>
    <property type="molecule type" value="Genomic_DNA"/>
</dbReference>
<dbReference type="PROSITE" id="PS51898">
    <property type="entry name" value="TYR_RECOMBINASE"/>
    <property type="match status" value="1"/>
</dbReference>
<evidence type="ECO:0000256" key="2">
    <source>
        <dbReference type="ARBA" id="ARBA00023125"/>
    </source>
</evidence>
<dbReference type="Pfam" id="PF00589">
    <property type="entry name" value="Phage_integrase"/>
    <property type="match status" value="1"/>
</dbReference>
<dbReference type="InterPro" id="IPR002104">
    <property type="entry name" value="Integrase_catalytic"/>
</dbReference>
<accession>A0A7W2LSG1</accession>
<dbReference type="GO" id="GO:0006310">
    <property type="term" value="P:DNA recombination"/>
    <property type="evidence" value="ECO:0007669"/>
    <property type="project" value="UniProtKB-KW"/>
</dbReference>
<evidence type="ECO:0000313" key="7">
    <source>
        <dbReference type="EMBL" id="MBA6146205.1"/>
    </source>
</evidence>
<reference evidence="7 8" key="1">
    <citation type="submission" date="2020-07" db="EMBL/GenBank/DDBJ databases">
        <title>Diversity of carbapenemase encoding genes among Pseudomonas putida group clinical isolates in a tertiary Brazilian hospital.</title>
        <authorList>
            <person name="Alberto-Lei F."/>
            <person name="Nodari C.S."/>
            <person name="Streling A.P."/>
            <person name="Paulino J.T."/>
            <person name="Bessa-Neto F.O."/>
            <person name="Cayo R."/>
            <person name="Gales A.C."/>
        </authorList>
    </citation>
    <scope>NUCLEOTIDE SEQUENCE [LARGE SCALE GENOMIC DNA]</scope>
    <source>
        <strain evidence="7 8">11213</strain>
    </source>
</reference>
<sequence length="325" mass="36485">MATYEQRPGGAWRAKIRRKGYPQLSATFDTKAEAQRWAAEIEGDMSRARFVDMREAERTTLAEALDRYAREITASKKGAKQEMTRINKWKKHALADKGLAALKSSDFALYRDGELKEGKSTATVRLDLAIISHLFTVAIKDWGIQGLSNPVMKLRMPKGAKERDRRPQSFELTAVIEKAGEIHAEMPAIIQIAVETAMRRSELLGLRRENVKGKHVLLEDTKNGSRRLVPLSTKARALLDGLPARLDGRVFSLAPHSVSQYFNRACKAAAVKDLHFHDLRHEGTSRLFEKGLSLMEVASITGHRTLSMLRRYTHLCPDSLADKLG</sequence>
<comment type="caution">
    <text evidence="7">The sequence shown here is derived from an EMBL/GenBank/DDBJ whole genome shotgun (WGS) entry which is preliminary data.</text>
</comment>
<dbReference type="InterPro" id="IPR044068">
    <property type="entry name" value="CB"/>
</dbReference>
<dbReference type="GO" id="GO:0015074">
    <property type="term" value="P:DNA integration"/>
    <property type="evidence" value="ECO:0007669"/>
    <property type="project" value="UniProtKB-KW"/>
</dbReference>
<dbReference type="Gene3D" id="1.10.443.10">
    <property type="entry name" value="Intergrase catalytic core"/>
    <property type="match status" value="1"/>
</dbReference>
<keyword evidence="1" id="KW-0229">DNA integration</keyword>
<evidence type="ECO:0000256" key="1">
    <source>
        <dbReference type="ARBA" id="ARBA00022908"/>
    </source>
</evidence>
<keyword evidence="2 4" id="KW-0238">DNA-binding</keyword>
<dbReference type="PROSITE" id="PS51900">
    <property type="entry name" value="CB"/>
    <property type="match status" value="1"/>
</dbReference>
<organism evidence="7 8">
    <name type="scientific">Pseudomonas juntendi</name>
    <dbReference type="NCBI Taxonomy" id="2666183"/>
    <lineage>
        <taxon>Bacteria</taxon>
        <taxon>Pseudomonadati</taxon>
        <taxon>Pseudomonadota</taxon>
        <taxon>Gammaproteobacteria</taxon>
        <taxon>Pseudomonadales</taxon>
        <taxon>Pseudomonadaceae</taxon>
        <taxon>Pseudomonas</taxon>
    </lineage>
</organism>
<dbReference type="CDD" id="cd00796">
    <property type="entry name" value="INT_Rci_Hp1_C"/>
    <property type="match status" value="1"/>
</dbReference>
<evidence type="ECO:0000259" key="6">
    <source>
        <dbReference type="PROSITE" id="PS51900"/>
    </source>
</evidence>